<dbReference type="Gene3D" id="2.40.50.1020">
    <property type="entry name" value="LytTr DNA-binding domain"/>
    <property type="match status" value="1"/>
</dbReference>
<reference evidence="5" key="1">
    <citation type="submission" date="2021-12" db="EMBL/GenBank/DDBJ databases">
        <authorList>
            <person name="Rodrigo-Torres L."/>
            <person name="Arahal R. D."/>
            <person name="Lucena T."/>
        </authorList>
    </citation>
    <scope>NUCLEOTIDE SEQUENCE</scope>
    <source>
        <strain evidence="5">CECT 8419</strain>
    </source>
</reference>
<dbReference type="SMART" id="SM00850">
    <property type="entry name" value="LytTR"/>
    <property type="match status" value="1"/>
</dbReference>
<feature type="modified residue" description="4-aspartylphosphate" evidence="2">
    <location>
        <position position="61"/>
    </location>
</feature>
<dbReference type="CDD" id="cd17534">
    <property type="entry name" value="REC_DC-like"/>
    <property type="match status" value="1"/>
</dbReference>
<gene>
    <name evidence="5" type="ORF">LEM8419_02974</name>
</gene>
<evidence type="ECO:0000256" key="1">
    <source>
        <dbReference type="ARBA" id="ARBA00022553"/>
    </source>
</evidence>
<evidence type="ECO:0000259" key="3">
    <source>
        <dbReference type="PROSITE" id="PS50110"/>
    </source>
</evidence>
<keyword evidence="6" id="KW-1185">Reference proteome</keyword>
<dbReference type="InterPro" id="IPR007492">
    <property type="entry name" value="LytTR_DNA-bd_dom"/>
</dbReference>
<accession>A0ABM9B3Z1</accession>
<dbReference type="SMART" id="SM00448">
    <property type="entry name" value="REC"/>
    <property type="match status" value="1"/>
</dbReference>
<proteinExistence type="predicted"/>
<sequence length="237" mass="26916">MDTSINPLPLRILIVEDEFIIGDMIARRLTKLGHTVVGHAFTYEEAIDLYHRGQPDLVLLDIRLAGMKTGVDVANYLRQQTPAIPHVYLTSQIDPQTMQQARNTYPAGYLTKPVQIKSLLTTIDIAMHNYRATQTVPTLTVKDGRETHILIQSTIQYLRSDHVYVAIHLQDHDTPIVCRATLGDLLEELQDGVFVRTHRSYAVNLEHVSRYDRECIHIGNVCIPISRTRRDAVLALM</sequence>
<feature type="domain" description="Response regulatory" evidence="3">
    <location>
        <begin position="11"/>
        <end position="127"/>
    </location>
</feature>
<dbReference type="PROSITE" id="PS50930">
    <property type="entry name" value="HTH_LYTTR"/>
    <property type="match status" value="1"/>
</dbReference>
<dbReference type="PROSITE" id="PS50110">
    <property type="entry name" value="RESPONSE_REGULATORY"/>
    <property type="match status" value="1"/>
</dbReference>
<organism evidence="5 6">
    <name type="scientific">Neolewinella maritima</name>
    <dbReference type="NCBI Taxonomy" id="1383882"/>
    <lineage>
        <taxon>Bacteria</taxon>
        <taxon>Pseudomonadati</taxon>
        <taxon>Bacteroidota</taxon>
        <taxon>Saprospiria</taxon>
        <taxon>Saprospirales</taxon>
        <taxon>Lewinellaceae</taxon>
        <taxon>Neolewinella</taxon>
    </lineage>
</organism>
<dbReference type="InterPro" id="IPR050595">
    <property type="entry name" value="Bact_response_regulator"/>
</dbReference>
<name>A0ABM9B3Z1_9BACT</name>
<evidence type="ECO:0000313" key="6">
    <source>
        <dbReference type="Proteomes" id="UP000837803"/>
    </source>
</evidence>
<dbReference type="InterPro" id="IPR001789">
    <property type="entry name" value="Sig_transdc_resp-reg_receiver"/>
</dbReference>
<dbReference type="PANTHER" id="PTHR44591">
    <property type="entry name" value="STRESS RESPONSE REGULATOR PROTEIN 1"/>
    <property type="match status" value="1"/>
</dbReference>
<dbReference type="Gene3D" id="3.40.50.2300">
    <property type="match status" value="1"/>
</dbReference>
<dbReference type="RefSeq" id="WP_238751918.1">
    <property type="nucleotide sequence ID" value="NZ_CAKLPZ010000004.1"/>
</dbReference>
<dbReference type="EMBL" id="CAKLPZ010000004">
    <property type="protein sequence ID" value="CAH1002059.1"/>
    <property type="molecule type" value="Genomic_DNA"/>
</dbReference>
<evidence type="ECO:0000259" key="4">
    <source>
        <dbReference type="PROSITE" id="PS50930"/>
    </source>
</evidence>
<evidence type="ECO:0000256" key="2">
    <source>
        <dbReference type="PROSITE-ProRule" id="PRU00169"/>
    </source>
</evidence>
<protein>
    <recommendedName>
        <fullName evidence="7">Response regulator transcription factor</fullName>
    </recommendedName>
</protein>
<dbReference type="PANTHER" id="PTHR44591:SF3">
    <property type="entry name" value="RESPONSE REGULATORY DOMAIN-CONTAINING PROTEIN"/>
    <property type="match status" value="1"/>
</dbReference>
<dbReference type="SUPFAM" id="SSF52172">
    <property type="entry name" value="CheY-like"/>
    <property type="match status" value="1"/>
</dbReference>
<evidence type="ECO:0008006" key="7">
    <source>
        <dbReference type="Google" id="ProtNLM"/>
    </source>
</evidence>
<dbReference type="Pfam" id="PF04397">
    <property type="entry name" value="LytTR"/>
    <property type="match status" value="1"/>
</dbReference>
<dbReference type="Proteomes" id="UP000837803">
    <property type="component" value="Unassembled WGS sequence"/>
</dbReference>
<dbReference type="InterPro" id="IPR011006">
    <property type="entry name" value="CheY-like_superfamily"/>
</dbReference>
<comment type="caution">
    <text evidence="5">The sequence shown here is derived from an EMBL/GenBank/DDBJ whole genome shotgun (WGS) entry which is preliminary data.</text>
</comment>
<evidence type="ECO:0000313" key="5">
    <source>
        <dbReference type="EMBL" id="CAH1002059.1"/>
    </source>
</evidence>
<dbReference type="Pfam" id="PF00072">
    <property type="entry name" value="Response_reg"/>
    <property type="match status" value="1"/>
</dbReference>
<keyword evidence="1 2" id="KW-0597">Phosphoprotein</keyword>
<feature type="domain" description="HTH LytTR-type" evidence="4">
    <location>
        <begin position="139"/>
        <end position="237"/>
    </location>
</feature>